<dbReference type="Pfam" id="PF01734">
    <property type="entry name" value="Patatin"/>
    <property type="match status" value="1"/>
</dbReference>
<feature type="short sequence motif" description="GXSXG" evidence="4">
    <location>
        <begin position="36"/>
        <end position="40"/>
    </location>
</feature>
<feature type="active site" description="Proton acceptor" evidence="4">
    <location>
        <position position="161"/>
    </location>
</feature>
<comment type="caution">
    <text evidence="6">The sequence shown here is derived from an EMBL/GenBank/DDBJ whole genome shotgun (WGS) entry which is preliminary data.</text>
</comment>
<evidence type="ECO:0000256" key="3">
    <source>
        <dbReference type="ARBA" id="ARBA00023098"/>
    </source>
</evidence>
<dbReference type="EMBL" id="VULZ01000009">
    <property type="protein sequence ID" value="MSS15185.1"/>
    <property type="molecule type" value="Genomic_DNA"/>
</dbReference>
<dbReference type="RefSeq" id="WP_154525771.1">
    <property type="nucleotide sequence ID" value="NZ_VULZ01000009.1"/>
</dbReference>
<feature type="domain" description="PNPLA" evidence="5">
    <location>
        <begin position="5"/>
        <end position="174"/>
    </location>
</feature>
<dbReference type="Proteomes" id="UP000481852">
    <property type="component" value="Unassembled WGS sequence"/>
</dbReference>
<evidence type="ECO:0000313" key="6">
    <source>
        <dbReference type="EMBL" id="MSS15185.1"/>
    </source>
</evidence>
<dbReference type="InterPro" id="IPR037483">
    <property type="entry name" value="YjjU-like"/>
</dbReference>
<dbReference type="GO" id="GO:0016787">
    <property type="term" value="F:hydrolase activity"/>
    <property type="evidence" value="ECO:0007669"/>
    <property type="project" value="UniProtKB-UniRule"/>
</dbReference>
<dbReference type="SUPFAM" id="SSF52151">
    <property type="entry name" value="FabD/lysophospholipase-like"/>
    <property type="match status" value="1"/>
</dbReference>
<keyword evidence="7" id="KW-1185">Reference proteome</keyword>
<dbReference type="InterPro" id="IPR050301">
    <property type="entry name" value="NTE"/>
</dbReference>
<evidence type="ECO:0000313" key="7">
    <source>
        <dbReference type="Proteomes" id="UP000481852"/>
    </source>
</evidence>
<reference evidence="6 7" key="1">
    <citation type="submission" date="2019-08" db="EMBL/GenBank/DDBJ databases">
        <title>In-depth cultivation of the pig gut microbiome towards novel bacterial diversity and tailored functional studies.</title>
        <authorList>
            <person name="Wylensek D."/>
            <person name="Hitch T.C.A."/>
            <person name="Clavel T."/>
        </authorList>
    </citation>
    <scope>NUCLEOTIDE SEQUENCE [LARGE SCALE GENOMIC DNA]</scope>
    <source>
        <strain evidence="6 7">Oil+RF-744-WCA-WT-11</strain>
    </source>
</reference>
<evidence type="ECO:0000259" key="5">
    <source>
        <dbReference type="PROSITE" id="PS51635"/>
    </source>
</evidence>
<feature type="short sequence motif" description="DGA/G" evidence="4">
    <location>
        <begin position="161"/>
        <end position="163"/>
    </location>
</feature>
<name>A0A6L5X6X3_9FIRM</name>
<dbReference type="CDD" id="cd07208">
    <property type="entry name" value="Pat_hypo_Ecoli_yjju_like"/>
    <property type="match status" value="1"/>
</dbReference>
<evidence type="ECO:0000256" key="2">
    <source>
        <dbReference type="ARBA" id="ARBA00022963"/>
    </source>
</evidence>
<evidence type="ECO:0000256" key="4">
    <source>
        <dbReference type="PROSITE-ProRule" id="PRU01161"/>
    </source>
</evidence>
<proteinExistence type="predicted"/>
<dbReference type="InterPro" id="IPR016035">
    <property type="entry name" value="Acyl_Trfase/lysoPLipase"/>
</dbReference>
<evidence type="ECO:0000256" key="1">
    <source>
        <dbReference type="ARBA" id="ARBA00022801"/>
    </source>
</evidence>
<dbReference type="PANTHER" id="PTHR14226:SF25">
    <property type="entry name" value="PHOSPHOESTERASE"/>
    <property type="match status" value="1"/>
</dbReference>
<gene>
    <name evidence="6" type="ORF">FYJ35_09085</name>
</gene>
<accession>A0A6L5X6X3</accession>
<keyword evidence="2 4" id="KW-0442">Lipid degradation</keyword>
<dbReference type="GO" id="GO:0016042">
    <property type="term" value="P:lipid catabolic process"/>
    <property type="evidence" value="ECO:0007669"/>
    <property type="project" value="UniProtKB-UniRule"/>
</dbReference>
<dbReference type="Pfam" id="PF19890">
    <property type="entry name" value="DUF6363"/>
    <property type="match status" value="1"/>
</dbReference>
<dbReference type="AlphaFoldDB" id="A0A6L5X6X3"/>
<keyword evidence="1 4" id="KW-0378">Hydrolase</keyword>
<feature type="active site" description="Nucleophile" evidence="4">
    <location>
        <position position="38"/>
    </location>
</feature>
<dbReference type="InterPro" id="IPR002641">
    <property type="entry name" value="PNPLA_dom"/>
</dbReference>
<dbReference type="PROSITE" id="PS51635">
    <property type="entry name" value="PNPLA"/>
    <property type="match status" value="1"/>
</dbReference>
<protein>
    <submittedName>
        <fullName evidence="6">Patatin family protein</fullName>
    </submittedName>
</protein>
<dbReference type="PANTHER" id="PTHR14226">
    <property type="entry name" value="NEUROPATHY TARGET ESTERASE/SWISS CHEESE D.MELANOGASTER"/>
    <property type="match status" value="1"/>
</dbReference>
<comment type="caution">
    <text evidence="4">Lacks conserved residue(s) required for the propagation of feature annotation.</text>
</comment>
<keyword evidence="3 4" id="KW-0443">Lipid metabolism</keyword>
<sequence length="291" mass="33004">MKLGLVLEGGGMKCAYTAAILDRMMDDQVKPDYVIGVSAGCACGASFLAGQRDRNRRFFVDHVQDPKYLGLQAWKSSGSIFNLRRIYQDYTAEGGIDPLDYDAMVKNPAEWWAVATDVETGKPHYFTKEDVSATDYSAIMASCSIPVVCRPIEVRGRKYCDGGCSNSLPVQHALEAGCDKVIVILCRPKDSVREPEKMRFAYRTVLRNYPNLIHSIEMRHIRYNRQLRATRRLEEEGHAFIFAPHEPIHVSTYTKDPGVLQGIYDTGLKEYEEDRSRFETFLKKQLTAENV</sequence>
<organism evidence="6 7">
    <name type="scientific">Porcincola intestinalis</name>
    <dbReference type="NCBI Taxonomy" id="2606632"/>
    <lineage>
        <taxon>Bacteria</taxon>
        <taxon>Bacillati</taxon>
        <taxon>Bacillota</taxon>
        <taxon>Clostridia</taxon>
        <taxon>Lachnospirales</taxon>
        <taxon>Lachnospiraceae</taxon>
        <taxon>Porcincola</taxon>
    </lineage>
</organism>
<dbReference type="InterPro" id="IPR045943">
    <property type="entry name" value="DUF6363"/>
</dbReference>
<dbReference type="Gene3D" id="3.40.1090.10">
    <property type="entry name" value="Cytosolic phospholipase A2 catalytic domain"/>
    <property type="match status" value="2"/>
</dbReference>